<dbReference type="Gene3D" id="1.10.10.60">
    <property type="entry name" value="Homeodomain-like"/>
    <property type="match status" value="1"/>
</dbReference>
<evidence type="ECO:0000259" key="5">
    <source>
        <dbReference type="PROSITE" id="PS50977"/>
    </source>
</evidence>
<keyword evidence="1" id="KW-0805">Transcription regulation</keyword>
<dbReference type="GO" id="GO:0000976">
    <property type="term" value="F:transcription cis-regulatory region binding"/>
    <property type="evidence" value="ECO:0007669"/>
    <property type="project" value="TreeGrafter"/>
</dbReference>
<dbReference type="PANTHER" id="PTHR30055">
    <property type="entry name" value="HTH-TYPE TRANSCRIPTIONAL REGULATOR RUTR"/>
    <property type="match status" value="1"/>
</dbReference>
<evidence type="ECO:0000256" key="4">
    <source>
        <dbReference type="PROSITE-ProRule" id="PRU00335"/>
    </source>
</evidence>
<protein>
    <submittedName>
        <fullName evidence="6">TetR/AcrR family transcriptional regulator</fullName>
    </submittedName>
</protein>
<dbReference type="InterPro" id="IPR050109">
    <property type="entry name" value="HTH-type_TetR-like_transc_reg"/>
</dbReference>
<gene>
    <name evidence="6" type="ORF">EXE57_19010</name>
</gene>
<keyword evidence="7" id="KW-1185">Reference proteome</keyword>
<dbReference type="InterPro" id="IPR049397">
    <property type="entry name" value="EthR_C"/>
</dbReference>
<accession>A0A4V1BEC5</accession>
<dbReference type="PRINTS" id="PR00455">
    <property type="entry name" value="HTHTETR"/>
</dbReference>
<evidence type="ECO:0000313" key="6">
    <source>
        <dbReference type="EMBL" id="QBR94142.1"/>
    </source>
</evidence>
<dbReference type="SUPFAM" id="SSF46689">
    <property type="entry name" value="Homeodomain-like"/>
    <property type="match status" value="1"/>
</dbReference>
<dbReference type="RefSeq" id="WP_135080277.1">
    <property type="nucleotide sequence ID" value="NZ_CP038267.1"/>
</dbReference>
<name>A0A4V1BEC5_9ACTN</name>
<dbReference type="PANTHER" id="PTHR30055:SF234">
    <property type="entry name" value="HTH-TYPE TRANSCRIPTIONAL REGULATOR BETI"/>
    <property type="match status" value="1"/>
</dbReference>
<dbReference type="OrthoDB" id="7186647at2"/>
<dbReference type="Gene3D" id="1.10.357.10">
    <property type="entry name" value="Tetracycline Repressor, domain 2"/>
    <property type="match status" value="1"/>
</dbReference>
<keyword evidence="2 4" id="KW-0238">DNA-binding</keyword>
<dbReference type="KEGG" id="noy:EXE57_19010"/>
<feature type="DNA-binding region" description="H-T-H motif" evidence="4">
    <location>
        <begin position="40"/>
        <end position="59"/>
    </location>
</feature>
<dbReference type="Pfam" id="PF00440">
    <property type="entry name" value="TetR_N"/>
    <property type="match status" value="1"/>
</dbReference>
<evidence type="ECO:0000256" key="3">
    <source>
        <dbReference type="ARBA" id="ARBA00023163"/>
    </source>
</evidence>
<keyword evidence="3" id="KW-0804">Transcription</keyword>
<reference evidence="6 7" key="1">
    <citation type="submission" date="2019-03" db="EMBL/GenBank/DDBJ databases">
        <title>Three New Species of Nocardioides, Nocardioides euryhalodurans sp. nov., Nocardioides seonyuensis sp. nov. and Nocardioides eburneoflavus sp. nov., Iolated from Soil.</title>
        <authorList>
            <person name="Roh S.G."/>
            <person name="Lee C."/>
            <person name="Kim M.-K."/>
            <person name="Kim S.B."/>
        </authorList>
    </citation>
    <scope>NUCLEOTIDE SEQUENCE [LARGE SCALE GENOMIC DNA]</scope>
    <source>
        <strain evidence="6 7">MMS17-SY117</strain>
    </source>
</reference>
<dbReference type="SUPFAM" id="SSF48498">
    <property type="entry name" value="Tetracyclin repressor-like, C-terminal domain"/>
    <property type="match status" value="1"/>
</dbReference>
<dbReference type="InterPro" id="IPR009057">
    <property type="entry name" value="Homeodomain-like_sf"/>
</dbReference>
<dbReference type="Proteomes" id="UP000294894">
    <property type="component" value="Chromosome"/>
</dbReference>
<dbReference type="InterPro" id="IPR036271">
    <property type="entry name" value="Tet_transcr_reg_TetR-rel_C_sf"/>
</dbReference>
<organism evidence="6 7">
    <name type="scientific">Nocardioides euryhalodurans</name>
    <dbReference type="NCBI Taxonomy" id="2518370"/>
    <lineage>
        <taxon>Bacteria</taxon>
        <taxon>Bacillati</taxon>
        <taxon>Actinomycetota</taxon>
        <taxon>Actinomycetes</taxon>
        <taxon>Propionibacteriales</taxon>
        <taxon>Nocardioidaceae</taxon>
        <taxon>Nocardioides</taxon>
    </lineage>
</organism>
<proteinExistence type="predicted"/>
<sequence length="208" mass="22549">MTSSPAPHQARQRLRRIDARQRIVDAAVTLLEERRWRDVPLEEVMARAGLARTAFYRHFDDRGALLLALLDRVRVGVDESGSVWKSVAPDGAAEPEADLRAGLAELTEAMVRHGRLMQAVADESPSDPAIAAAHEGMVAHFVDVTAVRIAADVAAGRSSVARPQETADALVRMNEGVLLHAFGRHPLGDPHEVSDVLASIWIATVYGT</sequence>
<dbReference type="Pfam" id="PF21313">
    <property type="entry name" value="EthR_C"/>
    <property type="match status" value="1"/>
</dbReference>
<feature type="domain" description="HTH tetR-type" evidence="5">
    <location>
        <begin position="17"/>
        <end position="77"/>
    </location>
</feature>
<evidence type="ECO:0000256" key="2">
    <source>
        <dbReference type="ARBA" id="ARBA00023125"/>
    </source>
</evidence>
<dbReference type="InterPro" id="IPR001647">
    <property type="entry name" value="HTH_TetR"/>
</dbReference>
<dbReference type="EMBL" id="CP038267">
    <property type="protein sequence ID" value="QBR94142.1"/>
    <property type="molecule type" value="Genomic_DNA"/>
</dbReference>
<dbReference type="PROSITE" id="PS50977">
    <property type="entry name" value="HTH_TETR_2"/>
    <property type="match status" value="1"/>
</dbReference>
<dbReference type="AlphaFoldDB" id="A0A4V1BEC5"/>
<evidence type="ECO:0000313" key="7">
    <source>
        <dbReference type="Proteomes" id="UP000294894"/>
    </source>
</evidence>
<evidence type="ECO:0000256" key="1">
    <source>
        <dbReference type="ARBA" id="ARBA00023015"/>
    </source>
</evidence>
<dbReference type="GO" id="GO:0003700">
    <property type="term" value="F:DNA-binding transcription factor activity"/>
    <property type="evidence" value="ECO:0007669"/>
    <property type="project" value="TreeGrafter"/>
</dbReference>